<evidence type="ECO:0000313" key="1">
    <source>
        <dbReference type="EMBL" id="GGJ51155.1"/>
    </source>
</evidence>
<name>A0ABQ2DB93_9BACI</name>
<dbReference type="RefSeq" id="WP_188942450.1">
    <property type="nucleotide sequence ID" value="NZ_BMPN01000002.1"/>
</dbReference>
<organism evidence="1 2">
    <name type="scientific">Virgibacillus kapii</name>
    <dbReference type="NCBI Taxonomy" id="1638645"/>
    <lineage>
        <taxon>Bacteria</taxon>
        <taxon>Bacillati</taxon>
        <taxon>Bacillota</taxon>
        <taxon>Bacilli</taxon>
        <taxon>Bacillales</taxon>
        <taxon>Bacillaceae</taxon>
        <taxon>Virgibacillus</taxon>
    </lineage>
</organism>
<accession>A0ABQ2DB93</accession>
<protein>
    <recommendedName>
        <fullName evidence="3">HNH endonuclease</fullName>
    </recommendedName>
</protein>
<proteinExistence type="predicted"/>
<dbReference type="Proteomes" id="UP000634435">
    <property type="component" value="Unassembled WGS sequence"/>
</dbReference>
<sequence>MKNNECKYPGCKKSAVTTYALVPICATHYSDIYNETLNYYKKKATSNNTKYWDREHYHKISHLTPLANKEEMQ</sequence>
<comment type="caution">
    <text evidence="1">The sequence shown here is derived from an EMBL/GenBank/DDBJ whole genome shotgun (WGS) entry which is preliminary data.</text>
</comment>
<dbReference type="EMBL" id="BMPN01000002">
    <property type="protein sequence ID" value="GGJ51155.1"/>
    <property type="molecule type" value="Genomic_DNA"/>
</dbReference>
<evidence type="ECO:0000313" key="2">
    <source>
        <dbReference type="Proteomes" id="UP000634435"/>
    </source>
</evidence>
<keyword evidence="2" id="KW-1185">Reference proteome</keyword>
<gene>
    <name evidence="1" type="ORF">GCM10007111_11720</name>
</gene>
<evidence type="ECO:0008006" key="3">
    <source>
        <dbReference type="Google" id="ProtNLM"/>
    </source>
</evidence>
<reference evidence="2" key="1">
    <citation type="journal article" date="2019" name="Int. J. Syst. Evol. Microbiol.">
        <title>The Global Catalogue of Microorganisms (GCM) 10K type strain sequencing project: providing services to taxonomists for standard genome sequencing and annotation.</title>
        <authorList>
            <consortium name="The Broad Institute Genomics Platform"/>
            <consortium name="The Broad Institute Genome Sequencing Center for Infectious Disease"/>
            <person name="Wu L."/>
            <person name="Ma J."/>
        </authorList>
    </citation>
    <scope>NUCLEOTIDE SEQUENCE [LARGE SCALE GENOMIC DNA]</scope>
    <source>
        <strain evidence="2">JCM 30071</strain>
    </source>
</reference>